<evidence type="ECO:0008006" key="3">
    <source>
        <dbReference type="Google" id="ProtNLM"/>
    </source>
</evidence>
<evidence type="ECO:0000313" key="2">
    <source>
        <dbReference type="Proteomes" id="UP001141806"/>
    </source>
</evidence>
<dbReference type="AlphaFoldDB" id="A0A9Q0QUF6"/>
<dbReference type="EMBL" id="JAMYWD010000005">
    <property type="protein sequence ID" value="KAJ4972192.1"/>
    <property type="molecule type" value="Genomic_DNA"/>
</dbReference>
<protein>
    <recommendedName>
        <fullName evidence="3">Retrotransposon Copia-like N-terminal domain-containing protein</fullName>
    </recommendedName>
</protein>
<proteinExistence type="predicted"/>
<dbReference type="OrthoDB" id="1912561at2759"/>
<organism evidence="1 2">
    <name type="scientific">Protea cynaroides</name>
    <dbReference type="NCBI Taxonomy" id="273540"/>
    <lineage>
        <taxon>Eukaryota</taxon>
        <taxon>Viridiplantae</taxon>
        <taxon>Streptophyta</taxon>
        <taxon>Embryophyta</taxon>
        <taxon>Tracheophyta</taxon>
        <taxon>Spermatophyta</taxon>
        <taxon>Magnoliopsida</taxon>
        <taxon>Proteales</taxon>
        <taxon>Proteaceae</taxon>
        <taxon>Protea</taxon>
    </lineage>
</organism>
<keyword evidence="2" id="KW-1185">Reference proteome</keyword>
<name>A0A9Q0QUF6_9MAGN</name>
<accession>A0A9Q0QUF6</accession>
<dbReference type="Proteomes" id="UP001141806">
    <property type="component" value="Unassembled WGS sequence"/>
</dbReference>
<comment type="caution">
    <text evidence="1">The sequence shown here is derived from an EMBL/GenBank/DDBJ whole genome shotgun (WGS) entry which is preliminary data.</text>
</comment>
<reference evidence="1" key="1">
    <citation type="journal article" date="2023" name="Plant J.">
        <title>The genome of the king protea, Protea cynaroides.</title>
        <authorList>
            <person name="Chang J."/>
            <person name="Duong T.A."/>
            <person name="Schoeman C."/>
            <person name="Ma X."/>
            <person name="Roodt D."/>
            <person name="Barker N."/>
            <person name="Li Z."/>
            <person name="Van de Peer Y."/>
            <person name="Mizrachi E."/>
        </authorList>
    </citation>
    <scope>NUCLEOTIDE SEQUENCE</scope>
    <source>
        <tissue evidence="1">Young leaves</tissue>
    </source>
</reference>
<evidence type="ECO:0000313" key="1">
    <source>
        <dbReference type="EMBL" id="KAJ4972192.1"/>
    </source>
</evidence>
<gene>
    <name evidence="1" type="ORF">NE237_005291</name>
</gene>
<sequence>MASTNTQSNDISTDGNNVVPTDTISMATPSSPLVISNIASLIPIKLSSSNFLLWESLFEPILHGHQLMGLIEGTVPSPITPDSPWLQLFALSLSLIAEIHRRRRLSMVLRSMNPYGSSYYEGESNWLQSLNDRFLT</sequence>